<evidence type="ECO:0000256" key="9">
    <source>
        <dbReference type="ARBA" id="ARBA00023224"/>
    </source>
</evidence>
<keyword evidence="11" id="KW-0732">Signal</keyword>
<proteinExistence type="predicted"/>
<dbReference type="Gene3D" id="3.40.50.2300">
    <property type="match status" value="1"/>
</dbReference>
<keyword evidence="8" id="KW-0325">Glycoprotein</keyword>
<dbReference type="Pfam" id="PF01094">
    <property type="entry name" value="ANF_receptor"/>
    <property type="match status" value="1"/>
</dbReference>
<dbReference type="InterPro" id="IPR001828">
    <property type="entry name" value="ANF_lig-bd_rcpt"/>
</dbReference>
<dbReference type="InterPro" id="IPR028082">
    <property type="entry name" value="Peripla_BP_I"/>
</dbReference>
<feature type="signal peptide" evidence="11">
    <location>
        <begin position="1"/>
        <end position="29"/>
    </location>
</feature>
<dbReference type="InterPro" id="IPR038550">
    <property type="entry name" value="GPCR_3_9-Cys_sf"/>
</dbReference>
<evidence type="ECO:0000313" key="13">
    <source>
        <dbReference type="EMBL" id="KAG7177027.1"/>
    </source>
</evidence>
<dbReference type="Gene3D" id="2.10.50.30">
    <property type="entry name" value="GPCR, family 3, nine cysteines domain"/>
    <property type="match status" value="1"/>
</dbReference>
<keyword evidence="14" id="KW-1185">Reference proteome</keyword>
<accession>A0A8J5NC77</accession>
<dbReference type="SUPFAM" id="SSF53822">
    <property type="entry name" value="Periplasmic binding protein-like I"/>
    <property type="match status" value="1"/>
</dbReference>
<dbReference type="GO" id="GO:0005886">
    <property type="term" value="C:plasma membrane"/>
    <property type="evidence" value="ECO:0007669"/>
    <property type="project" value="UniProtKB-SubCell"/>
</dbReference>
<dbReference type="PROSITE" id="PS50259">
    <property type="entry name" value="G_PROTEIN_RECEP_F3_4"/>
    <property type="match status" value="1"/>
</dbReference>
<name>A0A8J5NC77_HOMAM</name>
<evidence type="ECO:0000256" key="10">
    <source>
        <dbReference type="SAM" id="Phobius"/>
    </source>
</evidence>
<feature type="chain" id="PRO_5035206362" evidence="11">
    <location>
        <begin position="30"/>
        <end position="794"/>
    </location>
</feature>
<evidence type="ECO:0000256" key="8">
    <source>
        <dbReference type="ARBA" id="ARBA00023180"/>
    </source>
</evidence>
<comment type="caution">
    <text evidence="13">The sequence shown here is derived from an EMBL/GenBank/DDBJ whole genome shotgun (WGS) entry which is preliminary data.</text>
</comment>
<keyword evidence="4 10" id="KW-1133">Transmembrane helix</keyword>
<dbReference type="InterPro" id="IPR050726">
    <property type="entry name" value="mGluR"/>
</dbReference>
<dbReference type="PRINTS" id="PR00248">
    <property type="entry name" value="GPCRMGR"/>
</dbReference>
<feature type="transmembrane region" description="Helical" evidence="10">
    <location>
        <begin position="458"/>
        <end position="478"/>
    </location>
</feature>
<feature type="transmembrane region" description="Helical" evidence="10">
    <location>
        <begin position="420"/>
        <end position="446"/>
    </location>
</feature>
<evidence type="ECO:0000256" key="1">
    <source>
        <dbReference type="ARBA" id="ARBA00004651"/>
    </source>
</evidence>
<feature type="transmembrane region" description="Helical" evidence="10">
    <location>
        <begin position="649"/>
        <end position="674"/>
    </location>
</feature>
<evidence type="ECO:0000256" key="5">
    <source>
        <dbReference type="ARBA" id="ARBA00023040"/>
    </source>
</evidence>
<feature type="transmembrane region" description="Helical" evidence="10">
    <location>
        <begin position="582"/>
        <end position="603"/>
    </location>
</feature>
<dbReference type="Pfam" id="PF00003">
    <property type="entry name" value="7tm_3"/>
    <property type="match status" value="2"/>
</dbReference>
<dbReference type="GO" id="GO:0004930">
    <property type="term" value="F:G protein-coupled receptor activity"/>
    <property type="evidence" value="ECO:0007669"/>
    <property type="project" value="UniProtKB-KW"/>
</dbReference>
<evidence type="ECO:0000313" key="14">
    <source>
        <dbReference type="Proteomes" id="UP000747542"/>
    </source>
</evidence>
<sequence>MQQPPSPPSLLLTLVLGLWIVVGPSPALAVTTTPDNTLGQSLVYPKDANILLGALFPIHTRQRDVATGVNDEEGIQPLEAMLYTLDQINEDPDLLPGVKLGALVMDSCNAPNLALNQTLGFIKGYLAGHNKYHQSEFTCGDGSAPTYRGGEFDKVVGVIGGQQSSVSVQMASVLRVIELPQISYLSTSATLSNKDRYPFFLRTVPSDTTQAQAILRVLQDFKWTYASIVYSSGEYGEGGFHQLLKKASEYNVCFPTPHHRLSSDDSEDDYKRVVTALIKGKANDVSNSTFRFVSSGSGPARYSVLNYQHDDHYAYSWTKVGTYTNTTGATAELHLDMDSVKYRDSQDFPESSCGIPCKPGQAKILMTDKCCWYCKNCQSYQYLNTTTQLCVDCGECMKPEVGQEKCVDKEEKFIDYKNRWAITSLAFASIGIFSTVLVGVIFWVHLDTPVIKASSRELSYILLGGIFFSFVMSFVIVAPPSRMTCGLTRFFSASSTPSATPPSPPRPTLGFRGIFSRISQKSPEGEAKFTSPFSQVVIVSLLVSVEVIINVVWLLMHNPDIKYMCDRASDFRTRICGGLDDYTYIVGLIYPSLLVLLCTLYAIKTRKCPDGFNEARYIAFTNYTTCLIWLVFVPLYLSTGSSDDIRIVTLAMFLSLGGFVQLGCLFFPKVYIVLFKPEKNTRDVIMSVKRNSYPVDTSFKTSGRFPSLPLQERPALQSSPAIFFHNGAMDSPLETQKHPAKAAAISAGATGTVVLCPPRHTSKTLPPLSTETPRRASKMFLSVIQNKDSDPPAF</sequence>
<feature type="transmembrane region" description="Helical" evidence="10">
    <location>
        <begin position="533"/>
        <end position="555"/>
    </location>
</feature>
<dbReference type="PANTHER" id="PTHR24060">
    <property type="entry name" value="METABOTROPIC GLUTAMATE RECEPTOR"/>
    <property type="match status" value="1"/>
</dbReference>
<keyword evidence="7 13" id="KW-0675">Receptor</keyword>
<keyword evidence="5" id="KW-0297">G-protein coupled receptor</keyword>
<dbReference type="AlphaFoldDB" id="A0A8J5NC77"/>
<comment type="subcellular location">
    <subcellularLocation>
        <location evidence="1">Cell membrane</location>
        <topology evidence="1">Multi-pass membrane protein</topology>
    </subcellularLocation>
</comment>
<keyword evidence="9" id="KW-0807">Transducer</keyword>
<evidence type="ECO:0000256" key="3">
    <source>
        <dbReference type="ARBA" id="ARBA00022692"/>
    </source>
</evidence>
<feature type="domain" description="G-protein coupled receptors family 3 profile" evidence="12">
    <location>
        <begin position="420"/>
        <end position="689"/>
    </location>
</feature>
<dbReference type="EMBL" id="JAHLQT010002534">
    <property type="protein sequence ID" value="KAG7177027.1"/>
    <property type="molecule type" value="Genomic_DNA"/>
</dbReference>
<dbReference type="InterPro" id="IPR000337">
    <property type="entry name" value="GPCR_3"/>
</dbReference>
<evidence type="ECO:0000256" key="6">
    <source>
        <dbReference type="ARBA" id="ARBA00023136"/>
    </source>
</evidence>
<feature type="transmembrane region" description="Helical" evidence="10">
    <location>
        <begin position="615"/>
        <end position="637"/>
    </location>
</feature>
<reference evidence="13" key="1">
    <citation type="journal article" date="2021" name="Sci. Adv.">
        <title>The American lobster genome reveals insights on longevity, neural, and immune adaptations.</title>
        <authorList>
            <person name="Polinski J.M."/>
            <person name="Zimin A.V."/>
            <person name="Clark K.F."/>
            <person name="Kohn A.B."/>
            <person name="Sadowski N."/>
            <person name="Timp W."/>
            <person name="Ptitsyn A."/>
            <person name="Khanna P."/>
            <person name="Romanova D.Y."/>
            <person name="Williams P."/>
            <person name="Greenwood S.J."/>
            <person name="Moroz L.L."/>
            <person name="Walt D.R."/>
            <person name="Bodnar A.G."/>
        </authorList>
    </citation>
    <scope>NUCLEOTIDE SEQUENCE</scope>
    <source>
        <strain evidence="13">GMGI-L3</strain>
    </source>
</reference>
<organism evidence="13 14">
    <name type="scientific">Homarus americanus</name>
    <name type="common">American lobster</name>
    <dbReference type="NCBI Taxonomy" id="6706"/>
    <lineage>
        <taxon>Eukaryota</taxon>
        <taxon>Metazoa</taxon>
        <taxon>Ecdysozoa</taxon>
        <taxon>Arthropoda</taxon>
        <taxon>Crustacea</taxon>
        <taxon>Multicrustacea</taxon>
        <taxon>Malacostraca</taxon>
        <taxon>Eumalacostraca</taxon>
        <taxon>Eucarida</taxon>
        <taxon>Decapoda</taxon>
        <taxon>Pleocyemata</taxon>
        <taxon>Astacidea</taxon>
        <taxon>Nephropoidea</taxon>
        <taxon>Nephropidae</taxon>
        <taxon>Homarus</taxon>
    </lineage>
</organism>
<evidence type="ECO:0000259" key="12">
    <source>
        <dbReference type="PROSITE" id="PS50259"/>
    </source>
</evidence>
<keyword evidence="2" id="KW-1003">Cell membrane</keyword>
<evidence type="ECO:0000256" key="4">
    <source>
        <dbReference type="ARBA" id="ARBA00022989"/>
    </source>
</evidence>
<evidence type="ECO:0000256" key="11">
    <source>
        <dbReference type="SAM" id="SignalP"/>
    </source>
</evidence>
<dbReference type="InterPro" id="IPR017978">
    <property type="entry name" value="GPCR_3_C"/>
</dbReference>
<evidence type="ECO:0000256" key="2">
    <source>
        <dbReference type="ARBA" id="ARBA00022475"/>
    </source>
</evidence>
<protein>
    <submittedName>
        <fullName evidence="13">Metabotropic glutamate receptor 3-like 1</fullName>
    </submittedName>
</protein>
<keyword evidence="6 10" id="KW-0472">Membrane</keyword>
<gene>
    <name evidence="13" type="primary">Grm3-L1</name>
    <name evidence="13" type="ORF">Hamer_G000246</name>
</gene>
<dbReference type="Proteomes" id="UP000747542">
    <property type="component" value="Unassembled WGS sequence"/>
</dbReference>
<evidence type="ECO:0000256" key="7">
    <source>
        <dbReference type="ARBA" id="ARBA00023170"/>
    </source>
</evidence>
<keyword evidence="3 10" id="KW-0812">Transmembrane</keyword>